<feature type="transmembrane region" description="Helical" evidence="23">
    <location>
        <begin position="325"/>
        <end position="343"/>
    </location>
</feature>
<dbReference type="GO" id="GO:0071555">
    <property type="term" value="P:cell wall organization"/>
    <property type="evidence" value="ECO:0007669"/>
    <property type="project" value="UniProtKB-KW"/>
</dbReference>
<evidence type="ECO:0000256" key="17">
    <source>
        <dbReference type="ARBA" id="ARBA00041185"/>
    </source>
</evidence>
<evidence type="ECO:0000256" key="16">
    <source>
        <dbReference type="ARBA" id="ARBA00038053"/>
    </source>
</evidence>
<evidence type="ECO:0000256" key="9">
    <source>
        <dbReference type="ARBA" id="ARBA00022984"/>
    </source>
</evidence>
<comment type="pathway">
    <text evidence="2">Cell wall biogenesis; peptidoglycan biosynthesis.</text>
</comment>
<evidence type="ECO:0000256" key="10">
    <source>
        <dbReference type="ARBA" id="ARBA00022989"/>
    </source>
</evidence>
<dbReference type="Proteomes" id="UP000653127">
    <property type="component" value="Unassembled WGS sequence"/>
</dbReference>
<accession>A0A926DXN2</accession>
<comment type="caution">
    <text evidence="24">The sequence shown here is derived from an EMBL/GenBank/DDBJ whole genome shotgun (WGS) entry which is preliminary data.</text>
</comment>
<sequence length="392" mass="42660">MDQARAGGAARPRGGREHAMEKPKVARGSIDVTFLVLVLLLVTFGLIMLFSASYANAYYHNNDSFYYVKKQIVWVALGIVGMIAAALFDYRWFNKLALPIFVVTLLLLVIVLFMPASNGAKRWIWLPGGGSVQPSEIAKFAVVILFARLIAANQDRMKTFRYGILPFITILGMVAGLMILEPHLSGTILILSIGAIMMFIGGTDLKWFAIAIICGVVAIGVVIMIPGVIEYAASRIEHWLNPFLDPRGKGYQTIQSLYAIASGGLMGLGLGNSRQKYLYIPEPQNDFIFAIVCEELGFVGAAIIIILFALLVWRGFVIAMKARDKFGAMVAVGLTVQVGLQALLNICVVTNTIPNTGISLPFFSYGGTSLTMLLAQMGVVLSVSRRAALEKE</sequence>
<comment type="function">
    <text evidence="21">Peptidoglycan polymerase that is essential for cell division.</text>
</comment>
<gene>
    <name evidence="24" type="primary">ftsW</name>
    <name evidence="24" type="ORF">H8711_09440</name>
</gene>
<feature type="transmembrane region" description="Helical" evidence="23">
    <location>
        <begin position="72"/>
        <end position="90"/>
    </location>
</feature>
<keyword evidence="4" id="KW-0132">Cell division</keyword>
<dbReference type="GO" id="GO:0009252">
    <property type="term" value="P:peptidoglycan biosynthetic process"/>
    <property type="evidence" value="ECO:0007669"/>
    <property type="project" value="UniProtKB-KW"/>
</dbReference>
<keyword evidence="10 23" id="KW-1133">Transmembrane helix</keyword>
<evidence type="ECO:0000256" key="8">
    <source>
        <dbReference type="ARBA" id="ARBA00022960"/>
    </source>
</evidence>
<dbReference type="PANTHER" id="PTHR30474:SF2">
    <property type="entry name" value="PEPTIDOGLYCAN GLYCOSYLTRANSFERASE FTSW-RELATED"/>
    <property type="match status" value="1"/>
</dbReference>
<dbReference type="AlphaFoldDB" id="A0A926DXN2"/>
<keyword evidence="13" id="KW-0961">Cell wall biogenesis/degradation</keyword>
<comment type="catalytic activity">
    <reaction evidence="20">
        <text>[GlcNAc-(1-&gt;4)-Mur2Ac(oyl-L-Ala-gamma-D-Glu-L-Lys-D-Ala-D-Ala)](n)-di-trans,octa-cis-undecaprenyl diphosphate + beta-D-GlcNAc-(1-&gt;4)-Mur2Ac(oyl-L-Ala-gamma-D-Glu-L-Lys-D-Ala-D-Ala)-di-trans,octa-cis-undecaprenyl diphosphate = [GlcNAc-(1-&gt;4)-Mur2Ac(oyl-L-Ala-gamma-D-Glu-L-Lys-D-Ala-D-Ala)](n+1)-di-trans,octa-cis-undecaprenyl diphosphate + di-trans,octa-cis-undecaprenyl diphosphate + H(+)</text>
        <dbReference type="Rhea" id="RHEA:23708"/>
        <dbReference type="Rhea" id="RHEA-COMP:9602"/>
        <dbReference type="Rhea" id="RHEA-COMP:9603"/>
        <dbReference type="ChEBI" id="CHEBI:15378"/>
        <dbReference type="ChEBI" id="CHEBI:58405"/>
        <dbReference type="ChEBI" id="CHEBI:60033"/>
        <dbReference type="ChEBI" id="CHEBI:78435"/>
        <dbReference type="EC" id="2.4.99.28"/>
    </reaction>
</comment>
<evidence type="ECO:0000256" key="11">
    <source>
        <dbReference type="ARBA" id="ARBA00023136"/>
    </source>
</evidence>
<dbReference type="RefSeq" id="WP_249283224.1">
    <property type="nucleotide sequence ID" value="NZ_JACRST010000014.1"/>
</dbReference>
<evidence type="ECO:0000256" key="2">
    <source>
        <dbReference type="ARBA" id="ARBA00004752"/>
    </source>
</evidence>
<keyword evidence="9" id="KW-0573">Peptidoglycan synthesis</keyword>
<feature type="transmembrane region" description="Helical" evidence="23">
    <location>
        <begin position="287"/>
        <end position="313"/>
    </location>
</feature>
<dbReference type="GO" id="GO:0051301">
    <property type="term" value="P:cell division"/>
    <property type="evidence" value="ECO:0007669"/>
    <property type="project" value="UniProtKB-KW"/>
</dbReference>
<feature type="transmembrane region" description="Helical" evidence="23">
    <location>
        <begin position="137"/>
        <end position="153"/>
    </location>
</feature>
<evidence type="ECO:0000256" key="22">
    <source>
        <dbReference type="SAM" id="MobiDB-lite"/>
    </source>
</evidence>
<dbReference type="GO" id="GO:0005886">
    <property type="term" value="C:plasma membrane"/>
    <property type="evidence" value="ECO:0007669"/>
    <property type="project" value="UniProtKB-SubCell"/>
</dbReference>
<dbReference type="EC" id="2.4.99.28" evidence="19"/>
<dbReference type="PANTHER" id="PTHR30474">
    <property type="entry name" value="CELL CYCLE PROTEIN"/>
    <property type="match status" value="1"/>
</dbReference>
<feature type="transmembrane region" description="Helical" evidence="23">
    <location>
        <begin position="160"/>
        <end position="178"/>
    </location>
</feature>
<evidence type="ECO:0000256" key="4">
    <source>
        <dbReference type="ARBA" id="ARBA00022618"/>
    </source>
</evidence>
<comment type="similarity">
    <text evidence="16">Belongs to the SEDS family. FtsW subfamily.</text>
</comment>
<evidence type="ECO:0000256" key="19">
    <source>
        <dbReference type="ARBA" id="ARBA00044770"/>
    </source>
</evidence>
<feature type="transmembrane region" description="Helical" evidence="23">
    <location>
        <begin position="97"/>
        <end position="117"/>
    </location>
</feature>
<reference evidence="24" key="1">
    <citation type="submission" date="2020-08" db="EMBL/GenBank/DDBJ databases">
        <title>Genome public.</title>
        <authorList>
            <person name="Liu C."/>
            <person name="Sun Q."/>
        </authorList>
    </citation>
    <scope>NUCLEOTIDE SEQUENCE</scope>
    <source>
        <strain evidence="24">NSJ-31</strain>
    </source>
</reference>
<evidence type="ECO:0000256" key="7">
    <source>
        <dbReference type="ARBA" id="ARBA00022692"/>
    </source>
</evidence>
<dbReference type="Pfam" id="PF01098">
    <property type="entry name" value="FTSW_RODA_SPOVE"/>
    <property type="match status" value="1"/>
</dbReference>
<evidence type="ECO:0000256" key="21">
    <source>
        <dbReference type="ARBA" id="ARBA00049966"/>
    </source>
</evidence>
<evidence type="ECO:0000256" key="20">
    <source>
        <dbReference type="ARBA" id="ARBA00049902"/>
    </source>
</evidence>
<evidence type="ECO:0000256" key="14">
    <source>
        <dbReference type="ARBA" id="ARBA00032370"/>
    </source>
</evidence>
<dbReference type="GO" id="GO:0008360">
    <property type="term" value="P:regulation of cell shape"/>
    <property type="evidence" value="ECO:0007669"/>
    <property type="project" value="UniProtKB-KW"/>
</dbReference>
<keyword evidence="25" id="KW-1185">Reference proteome</keyword>
<organism evidence="24 25">
    <name type="scientific">Ligaoa zhengdingensis</name>
    <dbReference type="NCBI Taxonomy" id="2763658"/>
    <lineage>
        <taxon>Bacteria</taxon>
        <taxon>Bacillati</taxon>
        <taxon>Bacillota</taxon>
        <taxon>Clostridia</taxon>
        <taxon>Eubacteriales</taxon>
        <taxon>Oscillospiraceae</taxon>
        <taxon>Ligaoa</taxon>
    </lineage>
</organism>
<evidence type="ECO:0000313" key="25">
    <source>
        <dbReference type="Proteomes" id="UP000653127"/>
    </source>
</evidence>
<dbReference type="InterPro" id="IPR001182">
    <property type="entry name" value="FtsW/RodA"/>
</dbReference>
<dbReference type="NCBIfam" id="TIGR02614">
    <property type="entry name" value="ftsW"/>
    <property type="match status" value="1"/>
</dbReference>
<evidence type="ECO:0000256" key="12">
    <source>
        <dbReference type="ARBA" id="ARBA00023306"/>
    </source>
</evidence>
<dbReference type="GO" id="GO:0032153">
    <property type="term" value="C:cell division site"/>
    <property type="evidence" value="ECO:0007669"/>
    <property type="project" value="TreeGrafter"/>
</dbReference>
<feature type="region of interest" description="Disordered" evidence="22">
    <location>
        <begin position="1"/>
        <end position="22"/>
    </location>
</feature>
<evidence type="ECO:0000256" key="5">
    <source>
        <dbReference type="ARBA" id="ARBA00022676"/>
    </source>
</evidence>
<feature type="transmembrane region" description="Helical" evidence="23">
    <location>
        <begin position="363"/>
        <end position="383"/>
    </location>
</feature>
<evidence type="ECO:0000256" key="6">
    <source>
        <dbReference type="ARBA" id="ARBA00022679"/>
    </source>
</evidence>
<evidence type="ECO:0000256" key="1">
    <source>
        <dbReference type="ARBA" id="ARBA00004651"/>
    </source>
</evidence>
<feature type="transmembrane region" description="Helical" evidence="23">
    <location>
        <begin position="184"/>
        <end position="200"/>
    </location>
</feature>
<dbReference type="GO" id="GO:0008955">
    <property type="term" value="F:peptidoglycan glycosyltransferase activity"/>
    <property type="evidence" value="ECO:0007669"/>
    <property type="project" value="UniProtKB-EC"/>
</dbReference>
<proteinExistence type="inferred from homology"/>
<keyword evidence="7 23" id="KW-0812">Transmembrane</keyword>
<dbReference type="EMBL" id="JACRST010000014">
    <property type="protein sequence ID" value="MBC8547150.1"/>
    <property type="molecule type" value="Genomic_DNA"/>
</dbReference>
<keyword evidence="11 23" id="KW-0472">Membrane</keyword>
<evidence type="ECO:0000256" key="15">
    <source>
        <dbReference type="ARBA" id="ARBA00033270"/>
    </source>
</evidence>
<feature type="transmembrane region" description="Helical" evidence="23">
    <location>
        <begin position="32"/>
        <end position="52"/>
    </location>
</feature>
<protein>
    <recommendedName>
        <fullName evidence="17">Probable peptidoglycan glycosyltransferase FtsW</fullName>
        <ecNumber evidence="19">2.4.99.28</ecNumber>
    </recommendedName>
    <alternativeName>
        <fullName evidence="18">Cell division protein FtsW</fullName>
    </alternativeName>
    <alternativeName>
        <fullName evidence="15">Cell wall polymerase</fullName>
    </alternativeName>
    <alternativeName>
        <fullName evidence="14">Peptidoglycan polymerase</fullName>
    </alternativeName>
</protein>
<evidence type="ECO:0000313" key="24">
    <source>
        <dbReference type="EMBL" id="MBC8547150.1"/>
    </source>
</evidence>
<evidence type="ECO:0000256" key="3">
    <source>
        <dbReference type="ARBA" id="ARBA00022475"/>
    </source>
</evidence>
<feature type="transmembrane region" description="Helical" evidence="23">
    <location>
        <begin position="207"/>
        <end position="229"/>
    </location>
</feature>
<keyword evidence="6" id="KW-0808">Transferase</keyword>
<keyword evidence="8" id="KW-0133">Cell shape</keyword>
<name>A0A926DXN2_9FIRM</name>
<evidence type="ECO:0000256" key="13">
    <source>
        <dbReference type="ARBA" id="ARBA00023316"/>
    </source>
</evidence>
<keyword evidence="12" id="KW-0131">Cell cycle</keyword>
<comment type="subcellular location">
    <subcellularLocation>
        <location evidence="1">Cell membrane</location>
        <topology evidence="1">Multi-pass membrane protein</topology>
    </subcellularLocation>
</comment>
<feature type="compositionally biased region" description="Low complexity" evidence="22">
    <location>
        <begin position="1"/>
        <end position="12"/>
    </location>
</feature>
<evidence type="ECO:0000256" key="18">
    <source>
        <dbReference type="ARBA" id="ARBA00041418"/>
    </source>
</evidence>
<dbReference type="InterPro" id="IPR013437">
    <property type="entry name" value="FtsW"/>
</dbReference>
<dbReference type="GO" id="GO:0015648">
    <property type="term" value="F:lipid-linked peptidoglycan transporter activity"/>
    <property type="evidence" value="ECO:0007669"/>
    <property type="project" value="TreeGrafter"/>
</dbReference>
<evidence type="ECO:0000256" key="23">
    <source>
        <dbReference type="SAM" id="Phobius"/>
    </source>
</evidence>
<keyword evidence="5" id="KW-0328">Glycosyltransferase</keyword>
<keyword evidence="3" id="KW-1003">Cell membrane</keyword>